<evidence type="ECO:0000313" key="1">
    <source>
        <dbReference type="EMBL" id="MBB4969485.1"/>
    </source>
</evidence>
<proteinExistence type="predicted"/>
<dbReference type="InterPro" id="IPR019922">
    <property type="entry name" value="Lucif-like_OxRdatse_MSMEG_4141"/>
</dbReference>
<dbReference type="Proteomes" id="UP000542674">
    <property type="component" value="Unassembled WGS sequence"/>
</dbReference>
<dbReference type="Gene3D" id="3.20.20.30">
    <property type="entry name" value="Luciferase-like domain"/>
    <property type="match status" value="1"/>
</dbReference>
<protein>
    <submittedName>
        <fullName evidence="1">Putative F420-dependent oxidoreductase</fullName>
    </submittedName>
</protein>
<evidence type="ECO:0000313" key="2">
    <source>
        <dbReference type="Proteomes" id="UP000542674"/>
    </source>
</evidence>
<comment type="caution">
    <text evidence="1">The sequence shown here is derived from an EMBL/GenBank/DDBJ whole genome shotgun (WGS) entry which is preliminary data.</text>
</comment>
<dbReference type="EMBL" id="JACHJS010000001">
    <property type="protein sequence ID" value="MBB4969485.1"/>
    <property type="molecule type" value="Genomic_DNA"/>
</dbReference>
<dbReference type="SUPFAM" id="SSF51679">
    <property type="entry name" value="Bacterial luciferase-like"/>
    <property type="match status" value="1"/>
</dbReference>
<dbReference type="NCBIfam" id="TIGR03620">
    <property type="entry name" value="F420_MSMEG_4141"/>
    <property type="match status" value="1"/>
</dbReference>
<dbReference type="InterPro" id="IPR036661">
    <property type="entry name" value="Luciferase-like_sf"/>
</dbReference>
<organism evidence="1 2">
    <name type="scientific">Saccharothrix violaceirubra</name>
    <dbReference type="NCBI Taxonomy" id="413306"/>
    <lineage>
        <taxon>Bacteria</taxon>
        <taxon>Bacillati</taxon>
        <taxon>Actinomycetota</taxon>
        <taxon>Actinomycetes</taxon>
        <taxon>Pseudonocardiales</taxon>
        <taxon>Pseudonocardiaceae</taxon>
        <taxon>Saccharothrix</taxon>
    </lineage>
</organism>
<dbReference type="AlphaFoldDB" id="A0A7W7WZK0"/>
<dbReference type="GO" id="GO:0016705">
    <property type="term" value="F:oxidoreductase activity, acting on paired donors, with incorporation or reduction of molecular oxygen"/>
    <property type="evidence" value="ECO:0007669"/>
    <property type="project" value="InterPro"/>
</dbReference>
<reference evidence="1 2" key="1">
    <citation type="submission" date="2020-08" db="EMBL/GenBank/DDBJ databases">
        <title>Sequencing the genomes of 1000 actinobacteria strains.</title>
        <authorList>
            <person name="Klenk H.-P."/>
        </authorList>
    </citation>
    <scope>NUCLEOTIDE SEQUENCE [LARGE SCALE GENOMIC DNA]</scope>
    <source>
        <strain evidence="1 2">DSM 45084</strain>
    </source>
</reference>
<name>A0A7W7WZK0_9PSEU</name>
<dbReference type="RefSeq" id="WP_184675150.1">
    <property type="nucleotide sequence ID" value="NZ_BAABAI010000035.1"/>
</dbReference>
<gene>
    <name evidence="1" type="ORF">F4559_006844</name>
</gene>
<keyword evidence="2" id="KW-1185">Reference proteome</keyword>
<sequence>MTVNLGEYGAWGLADVWPGREEEAAELESLGYGALWLGGPSARTLDTVRELIEATSTLTVATGILNVWATPVEQVNERYRELAWTDRFLVGVGIGHPETNGEVYHSPYQKLVDYLDRLDVPRDRLALAALGPRVLRLAAARTSVAHPYLTTPEHTAQARETIGAGVLLAPEQHVVLETDPDAAREIGRGELEFYLGLENYRANWLRGGFTADDFADGGSDRLVDALIAWGTVEQVVARVRAHRDAGADHVCLQVVGQDGVPLPAYRELAAALF</sequence>
<accession>A0A7W7WZK0</accession>